<gene>
    <name evidence="3" type="ORF">MSPICULIGERA_LOCUS14635</name>
</gene>
<protein>
    <recommendedName>
        <fullName evidence="2">C6 domain-containing protein</fullName>
    </recommendedName>
</protein>
<feature type="domain" description="C6" evidence="2">
    <location>
        <begin position="49"/>
        <end position="128"/>
    </location>
</feature>
<dbReference type="Proteomes" id="UP001177023">
    <property type="component" value="Unassembled WGS sequence"/>
</dbReference>
<feature type="non-terminal residue" evidence="3">
    <location>
        <position position="141"/>
    </location>
</feature>
<dbReference type="EMBL" id="CATQJA010002643">
    <property type="protein sequence ID" value="CAJ0576341.1"/>
    <property type="molecule type" value="Genomic_DNA"/>
</dbReference>
<name>A0AA36CW11_9BILA</name>
<accession>A0AA36CW11</accession>
<keyword evidence="4" id="KW-1185">Reference proteome</keyword>
<dbReference type="AlphaFoldDB" id="A0AA36CW11"/>
<feature type="chain" id="PRO_5041231416" description="C6 domain-containing protein" evidence="1">
    <location>
        <begin position="20"/>
        <end position="141"/>
    </location>
</feature>
<comment type="caution">
    <text evidence="3">The sequence shown here is derived from an EMBL/GenBank/DDBJ whole genome shotgun (WGS) entry which is preliminary data.</text>
</comment>
<reference evidence="3" key="1">
    <citation type="submission" date="2023-06" db="EMBL/GenBank/DDBJ databases">
        <authorList>
            <person name="Delattre M."/>
        </authorList>
    </citation>
    <scope>NUCLEOTIDE SEQUENCE</scope>
    <source>
        <strain evidence="3">AF72</strain>
    </source>
</reference>
<evidence type="ECO:0000313" key="4">
    <source>
        <dbReference type="Proteomes" id="UP001177023"/>
    </source>
</evidence>
<feature type="signal peptide" evidence="1">
    <location>
        <begin position="1"/>
        <end position="19"/>
    </location>
</feature>
<proteinExistence type="predicted"/>
<evidence type="ECO:0000259" key="2">
    <source>
        <dbReference type="Pfam" id="PF01681"/>
    </source>
</evidence>
<keyword evidence="1" id="KW-0732">Signal</keyword>
<dbReference type="InterPro" id="IPR002601">
    <property type="entry name" value="C6_domain"/>
</dbReference>
<sequence>MQMISNSGLTFFFATVVFGTSFGCLRTGTQDVIDACTRCDPGKLQMPAPSTLWTAFTNVKTGTADGCSTLTLTCKPADGNPPFVVLDTPLGGLGGPVGTLPLVCNAAGKSWAIENEPGVFIDVAGVGCTSTVCAENPEGCL</sequence>
<dbReference type="Pfam" id="PF01681">
    <property type="entry name" value="C6"/>
    <property type="match status" value="1"/>
</dbReference>
<evidence type="ECO:0000256" key="1">
    <source>
        <dbReference type="SAM" id="SignalP"/>
    </source>
</evidence>
<evidence type="ECO:0000313" key="3">
    <source>
        <dbReference type="EMBL" id="CAJ0576341.1"/>
    </source>
</evidence>
<organism evidence="3 4">
    <name type="scientific">Mesorhabditis spiculigera</name>
    <dbReference type="NCBI Taxonomy" id="96644"/>
    <lineage>
        <taxon>Eukaryota</taxon>
        <taxon>Metazoa</taxon>
        <taxon>Ecdysozoa</taxon>
        <taxon>Nematoda</taxon>
        <taxon>Chromadorea</taxon>
        <taxon>Rhabditida</taxon>
        <taxon>Rhabditina</taxon>
        <taxon>Rhabditomorpha</taxon>
        <taxon>Rhabditoidea</taxon>
        <taxon>Rhabditidae</taxon>
        <taxon>Mesorhabditinae</taxon>
        <taxon>Mesorhabditis</taxon>
    </lineage>
</organism>